<dbReference type="InterPro" id="IPR036271">
    <property type="entry name" value="Tet_transcr_reg_TetR-rel_C_sf"/>
</dbReference>
<evidence type="ECO:0000313" key="7">
    <source>
        <dbReference type="EMBL" id="KAA2253858.1"/>
    </source>
</evidence>
<dbReference type="Pfam" id="PF00440">
    <property type="entry name" value="TetR_N"/>
    <property type="match status" value="1"/>
</dbReference>
<dbReference type="SUPFAM" id="SSF48498">
    <property type="entry name" value="Tetracyclin repressor-like, C-terminal domain"/>
    <property type="match status" value="1"/>
</dbReference>
<accession>A0A5B2WSD4</accession>
<dbReference type="PANTHER" id="PTHR30055">
    <property type="entry name" value="HTH-TYPE TRANSCRIPTIONAL REGULATOR RUTR"/>
    <property type="match status" value="1"/>
</dbReference>
<dbReference type="Proteomes" id="UP000323454">
    <property type="component" value="Unassembled WGS sequence"/>
</dbReference>
<dbReference type="InterPro" id="IPR025996">
    <property type="entry name" value="MT1864/Rv1816-like_C"/>
</dbReference>
<keyword evidence="2 4" id="KW-0238">DNA-binding</keyword>
<dbReference type="GO" id="GO:0003700">
    <property type="term" value="F:DNA-binding transcription factor activity"/>
    <property type="evidence" value="ECO:0007669"/>
    <property type="project" value="TreeGrafter"/>
</dbReference>
<protein>
    <submittedName>
        <fullName evidence="7">TetR/AcrR family transcriptional regulator</fullName>
    </submittedName>
</protein>
<evidence type="ECO:0000313" key="8">
    <source>
        <dbReference type="Proteomes" id="UP000323454"/>
    </source>
</evidence>
<dbReference type="PROSITE" id="PS50977">
    <property type="entry name" value="HTH_TETR_2"/>
    <property type="match status" value="1"/>
</dbReference>
<name>A0A5B2WSD4_9PSEU</name>
<dbReference type="OrthoDB" id="8222629at2"/>
<evidence type="ECO:0000256" key="2">
    <source>
        <dbReference type="ARBA" id="ARBA00023125"/>
    </source>
</evidence>
<feature type="region of interest" description="Disordered" evidence="5">
    <location>
        <begin position="18"/>
        <end position="39"/>
    </location>
</feature>
<keyword evidence="8" id="KW-1185">Reference proteome</keyword>
<comment type="caution">
    <text evidence="7">The sequence shown here is derived from an EMBL/GenBank/DDBJ whole genome shotgun (WGS) entry which is preliminary data.</text>
</comment>
<dbReference type="InterPro" id="IPR050109">
    <property type="entry name" value="HTH-type_TetR-like_transc_reg"/>
</dbReference>
<dbReference type="GO" id="GO:0000976">
    <property type="term" value="F:transcription cis-regulatory region binding"/>
    <property type="evidence" value="ECO:0007669"/>
    <property type="project" value="TreeGrafter"/>
</dbReference>
<evidence type="ECO:0000256" key="4">
    <source>
        <dbReference type="PROSITE-ProRule" id="PRU00335"/>
    </source>
</evidence>
<dbReference type="AlphaFoldDB" id="A0A5B2WSD4"/>
<keyword evidence="3" id="KW-0804">Transcription</keyword>
<feature type="region of interest" description="Disordered" evidence="5">
    <location>
        <begin position="281"/>
        <end position="305"/>
    </location>
</feature>
<feature type="domain" description="HTH tetR-type" evidence="6">
    <location>
        <begin position="67"/>
        <end position="128"/>
    </location>
</feature>
<dbReference type="Pfam" id="PF13305">
    <property type="entry name" value="TetR_C_33"/>
    <property type="match status" value="1"/>
</dbReference>
<proteinExistence type="predicted"/>
<dbReference type="InterPro" id="IPR001647">
    <property type="entry name" value="HTH_TetR"/>
</dbReference>
<reference evidence="7 8" key="1">
    <citation type="submission" date="2019-09" db="EMBL/GenBank/DDBJ databases">
        <title>Goodfellowia gen. nov., a new genus of the Pseudonocardineae related to Actinoalloteichus, containing Goodfellowia coeruleoviolacea gen. nov., comb. nov. gen. nov., comb. nov.</title>
        <authorList>
            <person name="Labeda D."/>
        </authorList>
    </citation>
    <scope>NUCLEOTIDE SEQUENCE [LARGE SCALE GENOMIC DNA]</scope>
    <source>
        <strain evidence="7 8">AN110305</strain>
    </source>
</reference>
<dbReference type="PANTHER" id="PTHR30055:SF234">
    <property type="entry name" value="HTH-TYPE TRANSCRIPTIONAL REGULATOR BETI"/>
    <property type="match status" value="1"/>
</dbReference>
<evidence type="ECO:0000256" key="3">
    <source>
        <dbReference type="ARBA" id="ARBA00023163"/>
    </source>
</evidence>
<reference evidence="7 8" key="2">
    <citation type="submission" date="2019-09" db="EMBL/GenBank/DDBJ databases">
        <authorList>
            <person name="Jin C."/>
        </authorList>
    </citation>
    <scope>NUCLEOTIDE SEQUENCE [LARGE SCALE GENOMIC DNA]</scope>
    <source>
        <strain evidence="7 8">AN110305</strain>
    </source>
</reference>
<evidence type="ECO:0000256" key="1">
    <source>
        <dbReference type="ARBA" id="ARBA00023015"/>
    </source>
</evidence>
<feature type="DNA-binding region" description="H-T-H motif" evidence="4">
    <location>
        <begin position="91"/>
        <end position="110"/>
    </location>
</feature>
<gene>
    <name evidence="7" type="ORF">F0L68_31770</name>
</gene>
<organism evidence="7 8">
    <name type="scientific">Solihabitans fulvus</name>
    <dbReference type="NCBI Taxonomy" id="1892852"/>
    <lineage>
        <taxon>Bacteria</taxon>
        <taxon>Bacillati</taxon>
        <taxon>Actinomycetota</taxon>
        <taxon>Actinomycetes</taxon>
        <taxon>Pseudonocardiales</taxon>
        <taxon>Pseudonocardiaceae</taxon>
        <taxon>Solihabitans</taxon>
    </lineage>
</organism>
<evidence type="ECO:0000259" key="6">
    <source>
        <dbReference type="PROSITE" id="PS50977"/>
    </source>
</evidence>
<evidence type="ECO:0000256" key="5">
    <source>
        <dbReference type="SAM" id="MobiDB-lite"/>
    </source>
</evidence>
<sequence length="305" mass="32976">MDCINCKPSNNAIGLLRSLTGKPPAQSGRNGPSARATRQVDTVKLPVSTNSVNAPARRRRARPGDGDLLREDILRVAEQLLLETGDDTTLTLRAVAARAHVTTPSVYLHFTDKQALVGAVCLRVWEGLGARMREATADVTDPYHALRRTGTAYILFGLDHPVQYRLLMMRPPTPGDTRSEKAAADACFHYLVDAVRPCVDAGILEGDPAQLALQMWSAVHGCVTLQISQPDFPWPTDREALAEDVARMAGLGTGLLSRVRTAPPTVTGVDYATQFTATRTALNPVPEAGHVPQQEGQPGYERNGQ</sequence>
<dbReference type="EMBL" id="VUOB01000064">
    <property type="protein sequence ID" value="KAA2253858.1"/>
    <property type="molecule type" value="Genomic_DNA"/>
</dbReference>
<dbReference type="Gene3D" id="1.10.357.10">
    <property type="entry name" value="Tetracycline Repressor, domain 2"/>
    <property type="match status" value="1"/>
</dbReference>
<dbReference type="InterPro" id="IPR009057">
    <property type="entry name" value="Homeodomain-like_sf"/>
</dbReference>
<keyword evidence="1" id="KW-0805">Transcription regulation</keyword>
<dbReference type="SUPFAM" id="SSF46689">
    <property type="entry name" value="Homeodomain-like"/>
    <property type="match status" value="1"/>
</dbReference>